<dbReference type="PANTHER" id="PTHR10732">
    <property type="entry name" value="40S RIBOSOMAL PROTEIN S17"/>
    <property type="match status" value="1"/>
</dbReference>
<dbReference type="Proteomes" id="UP000199607">
    <property type="component" value="Unassembled WGS sequence"/>
</dbReference>
<evidence type="ECO:0000256" key="3">
    <source>
        <dbReference type="ARBA" id="ARBA00023274"/>
    </source>
</evidence>
<accession>A0A1I4CR24</accession>
<reference evidence="6" key="1">
    <citation type="submission" date="2016-10" db="EMBL/GenBank/DDBJ databases">
        <authorList>
            <person name="Varghese N."/>
            <person name="Submissions S."/>
        </authorList>
    </citation>
    <scope>NUCLEOTIDE SEQUENCE [LARGE SCALE GENOMIC DNA]</scope>
    <source>
        <strain evidence="6">CGMCC 1.7738</strain>
    </source>
</reference>
<dbReference type="InterPro" id="IPR001210">
    <property type="entry name" value="Ribosomal_eS17"/>
</dbReference>
<dbReference type="HAMAP" id="MF_00511">
    <property type="entry name" value="Ribosomal_eS17"/>
    <property type="match status" value="1"/>
</dbReference>
<gene>
    <name evidence="4" type="primary">rps17e</name>
    <name evidence="5" type="ORF">SAMN04487950_1337</name>
</gene>
<proteinExistence type="inferred from homology"/>
<dbReference type="PANTHER" id="PTHR10732:SF0">
    <property type="entry name" value="40S RIBOSOMAL PROTEIN S17"/>
    <property type="match status" value="1"/>
</dbReference>
<dbReference type="GO" id="GO:0003735">
    <property type="term" value="F:structural constituent of ribosome"/>
    <property type="evidence" value="ECO:0007669"/>
    <property type="project" value="InterPro"/>
</dbReference>
<protein>
    <recommendedName>
        <fullName evidence="4">Small ribosomal subunit protein eS17</fullName>
    </recommendedName>
</protein>
<dbReference type="NCBIfam" id="NF002242">
    <property type="entry name" value="PRK01151.1"/>
    <property type="match status" value="1"/>
</dbReference>
<comment type="similarity">
    <text evidence="1 4">Belongs to the eukaryotic ribosomal protein eS17 family.</text>
</comment>
<evidence type="ECO:0000313" key="5">
    <source>
        <dbReference type="EMBL" id="SFK83365.1"/>
    </source>
</evidence>
<evidence type="ECO:0000313" key="6">
    <source>
        <dbReference type="Proteomes" id="UP000199607"/>
    </source>
</evidence>
<dbReference type="GO" id="GO:1990904">
    <property type="term" value="C:ribonucleoprotein complex"/>
    <property type="evidence" value="ECO:0007669"/>
    <property type="project" value="UniProtKB-KW"/>
</dbReference>
<name>A0A1I4CR24_9EURY</name>
<evidence type="ECO:0000256" key="4">
    <source>
        <dbReference type="HAMAP-Rule" id="MF_00511"/>
    </source>
</evidence>
<keyword evidence="6" id="KW-1185">Reference proteome</keyword>
<dbReference type="STRING" id="553466.SAMN04487950_1337"/>
<dbReference type="EMBL" id="FOTC01000001">
    <property type="protein sequence ID" value="SFK83365.1"/>
    <property type="molecule type" value="Genomic_DNA"/>
</dbReference>
<dbReference type="RefSeq" id="WP_049893886.1">
    <property type="nucleotide sequence ID" value="NZ_FOTC01000001.1"/>
</dbReference>
<dbReference type="PROSITE" id="PS00712">
    <property type="entry name" value="RIBOSOMAL_S17E"/>
    <property type="match status" value="1"/>
</dbReference>
<dbReference type="SUPFAM" id="SSF116820">
    <property type="entry name" value="Rps17e-like"/>
    <property type="match status" value="1"/>
</dbReference>
<dbReference type="GO" id="GO:0006412">
    <property type="term" value="P:translation"/>
    <property type="evidence" value="ECO:0007669"/>
    <property type="project" value="UniProtKB-UniRule"/>
</dbReference>
<dbReference type="InterPro" id="IPR036401">
    <property type="entry name" value="Ribosomal_eS17_sf"/>
</dbReference>
<dbReference type="InterPro" id="IPR018273">
    <property type="entry name" value="Ribosomal_eS17_CS"/>
</dbReference>
<dbReference type="Pfam" id="PF00833">
    <property type="entry name" value="Ribosomal_S17e"/>
    <property type="match status" value="1"/>
</dbReference>
<dbReference type="GO" id="GO:0005840">
    <property type="term" value="C:ribosome"/>
    <property type="evidence" value="ECO:0007669"/>
    <property type="project" value="UniProtKB-KW"/>
</dbReference>
<dbReference type="Gene3D" id="1.10.60.20">
    <property type="entry name" value="Ribosomal protein S17e-like"/>
    <property type="match status" value="1"/>
</dbReference>
<dbReference type="GO" id="GO:0005829">
    <property type="term" value="C:cytosol"/>
    <property type="evidence" value="ECO:0007669"/>
    <property type="project" value="UniProtKB-ARBA"/>
</dbReference>
<organism evidence="5 6">
    <name type="scientific">Halogranum rubrum</name>
    <dbReference type="NCBI Taxonomy" id="553466"/>
    <lineage>
        <taxon>Archaea</taxon>
        <taxon>Methanobacteriati</taxon>
        <taxon>Methanobacteriota</taxon>
        <taxon>Stenosarchaea group</taxon>
        <taxon>Halobacteria</taxon>
        <taxon>Halobacteriales</taxon>
        <taxon>Haloferacaceae</taxon>
    </lineage>
</organism>
<sequence>MAIKPKYVKQMGNLLLERYPQAFNTDFETNKENVTQLTNVESKSVRNRIAGYVTRKKGGATAEA</sequence>
<evidence type="ECO:0000256" key="1">
    <source>
        <dbReference type="ARBA" id="ARBA00010444"/>
    </source>
</evidence>
<keyword evidence="2 4" id="KW-0689">Ribosomal protein</keyword>
<dbReference type="AlphaFoldDB" id="A0A1I4CR24"/>
<evidence type="ECO:0000256" key="2">
    <source>
        <dbReference type="ARBA" id="ARBA00022980"/>
    </source>
</evidence>
<keyword evidence="3 4" id="KW-0687">Ribonucleoprotein</keyword>